<name>A0A8J8ME93_9FIRM</name>
<keyword evidence="7 8" id="KW-0472">Membrane</keyword>
<proteinExistence type="inferred from homology"/>
<keyword evidence="5 8" id="KW-0812">Transmembrane</keyword>
<comment type="similarity">
    <text evidence="2">Belongs to the ABC-2 integral membrane protein family.</text>
</comment>
<dbReference type="Proteomes" id="UP000677305">
    <property type="component" value="Chromosome"/>
</dbReference>
<feature type="transmembrane region" description="Helical" evidence="8">
    <location>
        <begin position="24"/>
        <end position="42"/>
    </location>
</feature>
<dbReference type="EMBL" id="CP058561">
    <property type="protein sequence ID" value="QUH31311.1"/>
    <property type="molecule type" value="Genomic_DNA"/>
</dbReference>
<dbReference type="Pfam" id="PF12698">
    <property type="entry name" value="ABC2_membrane_3"/>
    <property type="match status" value="1"/>
</dbReference>
<gene>
    <name evidence="10" type="ORF">HYG85_21250</name>
</gene>
<dbReference type="PANTHER" id="PTHR30294:SF29">
    <property type="entry name" value="MULTIDRUG ABC TRANSPORTER PERMEASE YBHS-RELATED"/>
    <property type="match status" value="1"/>
</dbReference>
<keyword evidence="4" id="KW-1003">Cell membrane</keyword>
<reference evidence="10 11" key="1">
    <citation type="submission" date="2020-07" db="EMBL/GenBank/DDBJ databases">
        <title>Vallitalea guaymasensis genome.</title>
        <authorList>
            <person name="Postec A."/>
        </authorList>
    </citation>
    <scope>NUCLEOTIDE SEQUENCE [LARGE SCALE GENOMIC DNA]</scope>
    <source>
        <strain evidence="10 11">Ra1766G1</strain>
    </source>
</reference>
<feature type="transmembrane region" description="Helical" evidence="8">
    <location>
        <begin position="375"/>
        <end position="397"/>
    </location>
</feature>
<evidence type="ECO:0000259" key="9">
    <source>
        <dbReference type="PROSITE" id="PS51012"/>
    </source>
</evidence>
<evidence type="ECO:0000256" key="7">
    <source>
        <dbReference type="ARBA" id="ARBA00023136"/>
    </source>
</evidence>
<dbReference type="GO" id="GO:0140359">
    <property type="term" value="F:ABC-type transporter activity"/>
    <property type="evidence" value="ECO:0007669"/>
    <property type="project" value="InterPro"/>
</dbReference>
<feature type="transmembrane region" description="Helical" evidence="8">
    <location>
        <begin position="212"/>
        <end position="234"/>
    </location>
</feature>
<dbReference type="PROSITE" id="PS51012">
    <property type="entry name" value="ABC_TM2"/>
    <property type="match status" value="1"/>
</dbReference>
<feature type="transmembrane region" description="Helical" evidence="8">
    <location>
        <begin position="323"/>
        <end position="344"/>
    </location>
</feature>
<dbReference type="PANTHER" id="PTHR30294">
    <property type="entry name" value="MEMBRANE COMPONENT OF ABC TRANSPORTER YHHJ-RELATED"/>
    <property type="match status" value="1"/>
</dbReference>
<evidence type="ECO:0000313" key="11">
    <source>
        <dbReference type="Proteomes" id="UP000677305"/>
    </source>
</evidence>
<dbReference type="InterPro" id="IPR051449">
    <property type="entry name" value="ABC-2_transporter_component"/>
</dbReference>
<dbReference type="KEGG" id="vgu:HYG85_21250"/>
<dbReference type="GO" id="GO:0005886">
    <property type="term" value="C:plasma membrane"/>
    <property type="evidence" value="ECO:0007669"/>
    <property type="project" value="UniProtKB-SubCell"/>
</dbReference>
<accession>A0A8J8ME93</accession>
<feature type="transmembrane region" description="Helical" evidence="8">
    <location>
        <begin position="255"/>
        <end position="278"/>
    </location>
</feature>
<evidence type="ECO:0000256" key="4">
    <source>
        <dbReference type="ARBA" id="ARBA00022475"/>
    </source>
</evidence>
<evidence type="ECO:0000256" key="5">
    <source>
        <dbReference type="ARBA" id="ARBA00022692"/>
    </source>
</evidence>
<keyword evidence="3" id="KW-0813">Transport</keyword>
<organism evidence="10 11">
    <name type="scientific">Vallitalea guaymasensis</name>
    <dbReference type="NCBI Taxonomy" id="1185412"/>
    <lineage>
        <taxon>Bacteria</taxon>
        <taxon>Bacillati</taxon>
        <taxon>Bacillota</taxon>
        <taxon>Clostridia</taxon>
        <taxon>Lachnospirales</taxon>
        <taxon>Vallitaleaceae</taxon>
        <taxon>Vallitalea</taxon>
    </lineage>
</organism>
<keyword evidence="11" id="KW-1185">Reference proteome</keyword>
<dbReference type="RefSeq" id="WP_212691364.1">
    <property type="nucleotide sequence ID" value="NZ_CP058561.1"/>
</dbReference>
<keyword evidence="6 8" id="KW-1133">Transmembrane helix</keyword>
<evidence type="ECO:0000256" key="3">
    <source>
        <dbReference type="ARBA" id="ARBA00022448"/>
    </source>
</evidence>
<evidence type="ECO:0000256" key="8">
    <source>
        <dbReference type="SAM" id="Phobius"/>
    </source>
</evidence>
<dbReference type="InterPro" id="IPR047817">
    <property type="entry name" value="ABC2_TM_bact-type"/>
</dbReference>
<dbReference type="InterPro" id="IPR013525">
    <property type="entry name" value="ABC2_TM"/>
</dbReference>
<dbReference type="AlphaFoldDB" id="A0A8J8ME93"/>
<protein>
    <submittedName>
        <fullName evidence="10">ABC transporter permease</fullName>
    </submittedName>
</protein>
<feature type="transmembrane region" description="Helical" evidence="8">
    <location>
        <begin position="290"/>
        <end position="311"/>
    </location>
</feature>
<feature type="domain" description="ABC transmembrane type-2" evidence="9">
    <location>
        <begin position="179"/>
        <end position="399"/>
    </location>
</feature>
<evidence type="ECO:0000256" key="1">
    <source>
        <dbReference type="ARBA" id="ARBA00004651"/>
    </source>
</evidence>
<evidence type="ECO:0000313" key="10">
    <source>
        <dbReference type="EMBL" id="QUH31311.1"/>
    </source>
</evidence>
<dbReference type="Gene3D" id="3.40.1710.10">
    <property type="entry name" value="abc type-2 transporter like domain"/>
    <property type="match status" value="1"/>
</dbReference>
<comment type="subcellular location">
    <subcellularLocation>
        <location evidence="1">Cell membrane</location>
        <topology evidence="1">Multi-pass membrane protein</topology>
    </subcellularLocation>
</comment>
<evidence type="ECO:0000256" key="6">
    <source>
        <dbReference type="ARBA" id="ARBA00022989"/>
    </source>
</evidence>
<evidence type="ECO:0000256" key="2">
    <source>
        <dbReference type="ARBA" id="ARBA00007783"/>
    </source>
</evidence>
<sequence>MIMTFWGLFNKNFKELIREKKRNVLLFVLPIAMFVFVFLFFTNSQVEKSFVKPISIGIIDNDKSLYSSALIEAYKGNESFTDFINISVGNNELKEAFEQGEYDALVEVPKDFADSLMRFEEDPVQVKIAYEDPMKAILFKNVMESYENFITSVQVGVEVLYDKMEELSMTNEEISLYNNEISYELVMTSVGRNRFFRYRGLVNIPSTTSVNYFFIAIIMMFLMYMSIFTAIDLLREREHMCFKRLKVARISIFRYLLSKLLSSTVFIFIIVIVWFLMISITTNLTIHNNLGYIVLYIISCILFAVSFAMFISSLFKRDENVILVSNIYIFINAIIGGSIIPIHYMPDVLRKIAVITPNYWMIKGMLYLDSGYKPMYGIIIMSVFILMSILLTYLSFLRYKNNN</sequence>